<name>K5B9U9_MYCHD</name>
<comment type="caution">
    <text evidence="1">The sequence shown here is derived from an EMBL/GenBank/DDBJ whole genome shotgun (WGS) entry which is preliminary data.</text>
</comment>
<proteinExistence type="predicted"/>
<dbReference type="RefSeq" id="WP_005632760.1">
    <property type="nucleotide sequence ID" value="NZ_AMRA01000157.1"/>
</dbReference>
<evidence type="ECO:0000313" key="2">
    <source>
        <dbReference type="Proteomes" id="UP000006265"/>
    </source>
</evidence>
<protein>
    <submittedName>
        <fullName evidence="1">Uncharacterized protein</fullName>
    </submittedName>
</protein>
<gene>
    <name evidence="1" type="ORF">C731_4908</name>
</gene>
<organism evidence="1 2">
    <name type="scientific">Mycolicibacterium hassiacum (strain DSM 44199 / CIP 105218 / JCM 12690 / 3849)</name>
    <name type="common">Mycobacterium hassiacum</name>
    <dbReference type="NCBI Taxonomy" id="1122247"/>
    <lineage>
        <taxon>Bacteria</taxon>
        <taxon>Bacillati</taxon>
        <taxon>Actinomycetota</taxon>
        <taxon>Actinomycetes</taxon>
        <taxon>Mycobacteriales</taxon>
        <taxon>Mycobacteriaceae</taxon>
        <taxon>Mycolicibacterium</taxon>
    </lineage>
</organism>
<sequence length="45" mass="5011">MKDLTLIVNPYSRANEGQVEYTLWARADGVPQDTAAYRVLVNEAA</sequence>
<dbReference type="Proteomes" id="UP000006265">
    <property type="component" value="Unassembled WGS sequence"/>
</dbReference>
<keyword evidence="2" id="KW-1185">Reference proteome</keyword>
<evidence type="ECO:0000313" key="1">
    <source>
        <dbReference type="EMBL" id="EKF21120.1"/>
    </source>
</evidence>
<dbReference type="PATRIC" id="fig|1122247.3.peg.4706"/>
<reference evidence="1 2" key="1">
    <citation type="journal article" date="2012" name="J. Bacteriol.">
        <title>Genome sequence of Mycobacterium hassiacum DSM 44199, a rare source of heat-stable mycobacterial proteins.</title>
        <authorList>
            <person name="Tiago I."/>
            <person name="Maranha A."/>
            <person name="Mendes V."/>
            <person name="Alarico S."/>
            <person name="Moynihan P.J."/>
            <person name="Clarke A.J."/>
            <person name="Macedo-Ribeiro S."/>
            <person name="Pereira P.J."/>
            <person name="Empadinhas N."/>
        </authorList>
    </citation>
    <scope>NUCLEOTIDE SEQUENCE [LARGE SCALE GENOMIC DNA]</scope>
    <source>
        <strain evidence="2">DSM 44199 / CIP 105218 / JCM 12690 / 3849</strain>
    </source>
</reference>
<dbReference type="EMBL" id="AMRA01000157">
    <property type="protein sequence ID" value="EKF21120.1"/>
    <property type="molecule type" value="Genomic_DNA"/>
</dbReference>
<accession>K5B9U9</accession>
<dbReference type="AlphaFoldDB" id="K5B9U9"/>
<dbReference type="STRING" id="1122247.GCA_000379865_04363"/>